<evidence type="ECO:0000256" key="1">
    <source>
        <dbReference type="ARBA" id="ARBA00022485"/>
    </source>
</evidence>
<evidence type="ECO:0000256" key="2">
    <source>
        <dbReference type="ARBA" id="ARBA00022723"/>
    </source>
</evidence>
<dbReference type="EC" id="1.1.99.14" evidence="6"/>
<dbReference type="Pfam" id="PF02754">
    <property type="entry name" value="CCG"/>
    <property type="match status" value="2"/>
</dbReference>
<evidence type="ECO:0000256" key="6">
    <source>
        <dbReference type="PIRNR" id="PIRNR000139"/>
    </source>
</evidence>
<feature type="domain" description="4Fe-4S ferredoxin-type" evidence="7">
    <location>
        <begin position="58"/>
        <end position="83"/>
    </location>
</feature>
<comment type="caution">
    <text evidence="8">The sequence shown here is derived from an EMBL/GenBank/DDBJ whole genome shotgun (WGS) entry which is preliminary data.</text>
</comment>
<organism evidence="8 9">
    <name type="scientific">Ureibacillus endophyticus</name>
    <dbReference type="NCBI Taxonomy" id="1978490"/>
    <lineage>
        <taxon>Bacteria</taxon>
        <taxon>Bacillati</taxon>
        <taxon>Bacillota</taxon>
        <taxon>Bacilli</taxon>
        <taxon>Bacillales</taxon>
        <taxon>Caryophanaceae</taxon>
        <taxon>Ureibacillus</taxon>
    </lineage>
</organism>
<keyword evidence="1 6" id="KW-0004">4Fe-4S</keyword>
<feature type="domain" description="4Fe-4S ferredoxin-type" evidence="7">
    <location>
        <begin position="5"/>
        <end position="37"/>
    </location>
</feature>
<dbReference type="PANTHER" id="PTHR32479">
    <property type="entry name" value="GLYCOLATE OXIDASE IRON-SULFUR SUBUNIT"/>
    <property type="match status" value="1"/>
</dbReference>
<dbReference type="PROSITE" id="PS51379">
    <property type="entry name" value="4FE4S_FER_2"/>
    <property type="match status" value="2"/>
</dbReference>
<dbReference type="PROSITE" id="PS00198">
    <property type="entry name" value="4FE4S_FER_1"/>
    <property type="match status" value="1"/>
</dbReference>
<dbReference type="GO" id="GO:0019154">
    <property type="term" value="F:glycolate dehydrogenase activity"/>
    <property type="evidence" value="ECO:0007669"/>
    <property type="project" value="UniProtKB-EC"/>
</dbReference>
<dbReference type="InterPro" id="IPR009051">
    <property type="entry name" value="Helical_ferredxn"/>
</dbReference>
<dbReference type="GO" id="GO:0051539">
    <property type="term" value="F:4 iron, 4 sulfur cluster binding"/>
    <property type="evidence" value="ECO:0007669"/>
    <property type="project" value="UniProtKB-UniRule"/>
</dbReference>
<comment type="catalytic activity">
    <reaction evidence="6">
        <text>(R)-lactate + A = pyruvate + AH2</text>
        <dbReference type="Rhea" id="RHEA:15089"/>
        <dbReference type="ChEBI" id="CHEBI:13193"/>
        <dbReference type="ChEBI" id="CHEBI:15361"/>
        <dbReference type="ChEBI" id="CHEBI:16004"/>
        <dbReference type="ChEBI" id="CHEBI:17499"/>
    </reaction>
</comment>
<comment type="catalytic activity">
    <reaction evidence="6">
        <text>glycolate + A = glyoxylate + AH2</text>
        <dbReference type="Rhea" id="RHEA:21264"/>
        <dbReference type="ChEBI" id="CHEBI:13193"/>
        <dbReference type="ChEBI" id="CHEBI:17499"/>
        <dbReference type="ChEBI" id="CHEBI:29805"/>
        <dbReference type="ChEBI" id="CHEBI:36655"/>
        <dbReference type="EC" id="1.1.99.14"/>
    </reaction>
</comment>
<dbReference type="PANTHER" id="PTHR32479:SF17">
    <property type="entry name" value="GLYCOLATE OXIDASE IRON-SULFUR SUBUNIT"/>
    <property type="match status" value="1"/>
</dbReference>
<dbReference type="SUPFAM" id="SSF46548">
    <property type="entry name" value="alpha-helical ferredoxin"/>
    <property type="match status" value="1"/>
</dbReference>
<dbReference type="InterPro" id="IPR017900">
    <property type="entry name" value="4Fe4S_Fe_S_CS"/>
</dbReference>
<dbReference type="InterPro" id="IPR017896">
    <property type="entry name" value="4Fe4S_Fe-S-bd"/>
</dbReference>
<comment type="cofactor">
    <cofactor evidence="6">
        <name>[4Fe-4S] cluster</name>
        <dbReference type="ChEBI" id="CHEBI:49883"/>
    </cofactor>
    <text evidence="6">Binds 2 [4Fe-4S] clusters.</text>
</comment>
<dbReference type="PIRSF" id="PIRSF000139">
    <property type="entry name" value="Glc_ox_4Fe-4S"/>
    <property type="match status" value="1"/>
</dbReference>
<dbReference type="OrthoDB" id="9770306at2"/>
<evidence type="ECO:0000256" key="3">
    <source>
        <dbReference type="ARBA" id="ARBA00022737"/>
    </source>
</evidence>
<dbReference type="EMBL" id="RBZN01000027">
    <property type="protein sequence ID" value="RKQ15799.1"/>
    <property type="molecule type" value="Genomic_DNA"/>
</dbReference>
<accession>A0A494Z0B7</accession>
<keyword evidence="9" id="KW-1185">Reference proteome</keyword>
<evidence type="ECO:0000259" key="7">
    <source>
        <dbReference type="PROSITE" id="PS51379"/>
    </source>
</evidence>
<comment type="function">
    <text evidence="6">Component of a complex that catalyzes the oxidation of glycolate to glyoxylate.</text>
</comment>
<dbReference type="InterPro" id="IPR012257">
    <property type="entry name" value="Glc_ox_4Fe-4S"/>
</dbReference>
<keyword evidence="6" id="KW-0249">Electron transport</keyword>
<protein>
    <recommendedName>
        <fullName evidence="6">Glycolate oxidase iron-sulfur subunit</fullName>
        <ecNumber evidence="6">1.1.99.14</ecNumber>
    </recommendedName>
</protein>
<keyword evidence="6" id="KW-0813">Transport</keyword>
<sequence length="431" mass="48547">MRESFEQHVDEALLLDCMRCGFCLSSCPTYLHTEQDEAQSPRGRIALMKAIREGKVEWDTSIEESFNLCLGCRACEPACPAGVQYGALIEQTKEAIQEVKPQKRLEKTVRNITFNHLFAEKKDLNKVVKLVHFYQKSGLQKVTRKIGFLKLFPPFLNEMEKALPEVPRKVEELTPVKPSTIKVAFFTGCLMESLFQEINDKTVQLLKLLGAEVMIPKEQQCCGALHGHSGELEKGLNNVKINVQAFDSDDFDYIVNNAGGCGAFLSEYEKHLHDNPDFAEKARRFSNKLIDISSLLINLGIIDYLKSLPLSESKVIATYQDSCHLRNVNKVFEQPRRILENLPGIQYREMKKADSCCGSAGIYNLLQPKMASNILNTKMGYVKEVNPSILVTSNPGCLMQMKAGIAKEGLSSKMRAVHIVELVYEQVHRVV</sequence>
<dbReference type="Proteomes" id="UP000272238">
    <property type="component" value="Unassembled WGS sequence"/>
</dbReference>
<gene>
    <name evidence="8" type="ORF">D8M03_11305</name>
</gene>
<dbReference type="Pfam" id="PF13183">
    <property type="entry name" value="Fer4_8"/>
    <property type="match status" value="1"/>
</dbReference>
<proteinExistence type="predicted"/>
<evidence type="ECO:0000256" key="5">
    <source>
        <dbReference type="ARBA" id="ARBA00023014"/>
    </source>
</evidence>
<evidence type="ECO:0000313" key="9">
    <source>
        <dbReference type="Proteomes" id="UP000272238"/>
    </source>
</evidence>
<name>A0A494Z0B7_9BACL</name>
<dbReference type="GO" id="GO:0046872">
    <property type="term" value="F:metal ion binding"/>
    <property type="evidence" value="ECO:0007669"/>
    <property type="project" value="UniProtKB-UniRule"/>
</dbReference>
<keyword evidence="3" id="KW-0677">Repeat</keyword>
<dbReference type="InterPro" id="IPR004017">
    <property type="entry name" value="Cys_rich_dom"/>
</dbReference>
<dbReference type="AlphaFoldDB" id="A0A494Z0B7"/>
<evidence type="ECO:0000313" key="8">
    <source>
        <dbReference type="EMBL" id="RKQ15799.1"/>
    </source>
</evidence>
<evidence type="ECO:0000256" key="4">
    <source>
        <dbReference type="ARBA" id="ARBA00023004"/>
    </source>
</evidence>
<keyword evidence="5 6" id="KW-0411">Iron-sulfur</keyword>
<reference evidence="8 9" key="1">
    <citation type="journal article" date="2016" name="Antonie Van Leeuwenhoek">
        <title>Lysinibacillus endophyticus sp. nov., an indole-3-acetic acid producing endophytic bacterium isolated from corn root (Zea mays cv. Xinken-5).</title>
        <authorList>
            <person name="Yu J."/>
            <person name="Guan X."/>
            <person name="Liu C."/>
            <person name="Xiang W."/>
            <person name="Yu Z."/>
            <person name="Liu X."/>
            <person name="Wang G."/>
        </authorList>
    </citation>
    <scope>NUCLEOTIDE SEQUENCE [LARGE SCALE GENOMIC DNA]</scope>
    <source>
        <strain evidence="8 9">DSM 100506</strain>
    </source>
</reference>
<dbReference type="Gene3D" id="1.10.1060.10">
    <property type="entry name" value="Alpha-helical ferredoxin"/>
    <property type="match status" value="1"/>
</dbReference>
<keyword evidence="2 6" id="KW-0479">Metal-binding</keyword>
<keyword evidence="4 6" id="KW-0408">Iron</keyword>